<feature type="non-terminal residue" evidence="2">
    <location>
        <position position="1"/>
    </location>
</feature>
<organism evidence="2">
    <name type="scientific">uncultured Thermomicrobiales bacterium</name>
    <dbReference type="NCBI Taxonomy" id="1645740"/>
    <lineage>
        <taxon>Bacteria</taxon>
        <taxon>Pseudomonadati</taxon>
        <taxon>Thermomicrobiota</taxon>
        <taxon>Thermomicrobia</taxon>
        <taxon>Thermomicrobiales</taxon>
        <taxon>environmental samples</taxon>
    </lineage>
</organism>
<proteinExistence type="predicted"/>
<feature type="non-terminal residue" evidence="2">
    <location>
        <position position="93"/>
    </location>
</feature>
<name>A0A6J4VJB2_9BACT</name>
<feature type="compositionally biased region" description="Low complexity" evidence="1">
    <location>
        <begin position="24"/>
        <end position="49"/>
    </location>
</feature>
<evidence type="ECO:0000256" key="1">
    <source>
        <dbReference type="SAM" id="MobiDB-lite"/>
    </source>
</evidence>
<sequence length="93" mass="9514">WRTRRMGPRKGVGGGGIAVRRDSATTSSAPSARPTSPYRRPAFPSSTGPTSPPSGPSSSTGGRGRSCSATEPTRVTTSGRPGTQSIGMARPRT</sequence>
<feature type="compositionally biased region" description="Polar residues" evidence="1">
    <location>
        <begin position="67"/>
        <end position="86"/>
    </location>
</feature>
<dbReference type="AlphaFoldDB" id="A0A6J4VJB2"/>
<reference evidence="2" key="1">
    <citation type="submission" date="2020-02" db="EMBL/GenBank/DDBJ databases">
        <authorList>
            <person name="Meier V. D."/>
        </authorList>
    </citation>
    <scope>NUCLEOTIDE SEQUENCE</scope>
    <source>
        <strain evidence="2">AVDCRST_MAG19</strain>
    </source>
</reference>
<evidence type="ECO:0000313" key="2">
    <source>
        <dbReference type="EMBL" id="CAA9579609.1"/>
    </source>
</evidence>
<accession>A0A6J4VJB2</accession>
<protein>
    <submittedName>
        <fullName evidence="2">Uncharacterized protein</fullName>
    </submittedName>
</protein>
<dbReference type="EMBL" id="CADCWL010000208">
    <property type="protein sequence ID" value="CAA9579609.1"/>
    <property type="molecule type" value="Genomic_DNA"/>
</dbReference>
<gene>
    <name evidence="2" type="ORF">AVDCRST_MAG19-3711</name>
</gene>
<feature type="region of interest" description="Disordered" evidence="1">
    <location>
        <begin position="1"/>
        <end position="93"/>
    </location>
</feature>